<dbReference type="AlphaFoldDB" id="A0A3S0Y1R1"/>
<reference evidence="1 2" key="1">
    <citation type="journal article" date="2019" name="Genome Biol. Evol.">
        <title>Day and night: Metabolic profiles and evolutionary relationships of six axenic non-marine cyanobacteria.</title>
        <authorList>
            <person name="Will S.E."/>
            <person name="Henke P."/>
            <person name="Boedeker C."/>
            <person name="Huang S."/>
            <person name="Brinkmann H."/>
            <person name="Rohde M."/>
            <person name="Jarek M."/>
            <person name="Friedl T."/>
            <person name="Seufert S."/>
            <person name="Schumacher M."/>
            <person name="Overmann J."/>
            <person name="Neumann-Schaal M."/>
            <person name="Petersen J."/>
        </authorList>
    </citation>
    <scope>NUCLEOTIDE SEQUENCE [LARGE SCALE GENOMIC DNA]</scope>
    <source>
        <strain evidence="1 2">PCC 6912</strain>
    </source>
</reference>
<evidence type="ECO:0000313" key="1">
    <source>
        <dbReference type="EMBL" id="RUR83420.1"/>
    </source>
</evidence>
<evidence type="ECO:0000313" key="2">
    <source>
        <dbReference type="Proteomes" id="UP000268857"/>
    </source>
</evidence>
<proteinExistence type="predicted"/>
<dbReference type="OrthoDB" id="478451at2"/>
<name>A0A3S0Y1R1_CHLFR</name>
<comment type="caution">
    <text evidence="1">The sequence shown here is derived from an EMBL/GenBank/DDBJ whole genome shotgun (WGS) entry which is preliminary data.</text>
</comment>
<accession>A0A3S0Y1R1</accession>
<protein>
    <submittedName>
        <fullName evidence="1">Uncharacterized protein</fullName>
    </submittedName>
</protein>
<dbReference type="RefSeq" id="WP_016874646.1">
    <property type="nucleotide sequence ID" value="NZ_AJLN01000116.1"/>
</dbReference>
<organism evidence="1 2">
    <name type="scientific">Chlorogloeopsis fritschii PCC 6912</name>
    <dbReference type="NCBI Taxonomy" id="211165"/>
    <lineage>
        <taxon>Bacteria</taxon>
        <taxon>Bacillati</taxon>
        <taxon>Cyanobacteriota</taxon>
        <taxon>Cyanophyceae</taxon>
        <taxon>Nostocales</taxon>
        <taxon>Chlorogloeopsidaceae</taxon>
        <taxon>Chlorogloeopsis</taxon>
    </lineage>
</organism>
<dbReference type="Proteomes" id="UP000268857">
    <property type="component" value="Unassembled WGS sequence"/>
</dbReference>
<keyword evidence="2" id="KW-1185">Reference proteome</keyword>
<dbReference type="EMBL" id="RSCJ01000007">
    <property type="protein sequence ID" value="RUR83420.1"/>
    <property type="molecule type" value="Genomic_DNA"/>
</dbReference>
<gene>
    <name evidence="1" type="ORF">PCC6912_22530</name>
</gene>
<sequence>MEGLLARAELNNQSEYERAIAFSQLGDRLFDELSDRISTKRQYRLLFEHKLKPELFQQIKIAAATYISACLNSPIILSEAEMLQKLLKARNTLPNYTGTGLLMPKREHTLAFNLFQKSVAEAFYQLGANDLIDAVDLPVNLRMVYGKTDPEKSRLPFASSKCHSDVWAGVPADATVVILPLFGDIENITIEAGEMPCEMELQAMRVMSDFDEGRDIPMVVSYPEAQLQHGTMYFNDARGLHQTVRRKAEGLRISVDFRFRRKFNEAYRAMVPPSIGGVEEDMSVPYQEWLKVGKETLIVFDESIEEIRHKAGCPVPLYTRGYRLLKMFD</sequence>